<dbReference type="RefSeq" id="XP_006813880.1">
    <property type="nucleotide sequence ID" value="XM_006813817.1"/>
</dbReference>
<protein>
    <submittedName>
        <fullName evidence="3">Lysophosphatidic acid phosphatase type 6-like</fullName>
    </submittedName>
</protein>
<reference evidence="3" key="1">
    <citation type="submission" date="2025-08" db="UniProtKB">
        <authorList>
            <consortium name="RefSeq"/>
        </authorList>
    </citation>
    <scope>IDENTIFICATION</scope>
    <source>
        <tissue evidence="3">Testes</tissue>
    </source>
</reference>
<dbReference type="Proteomes" id="UP000694865">
    <property type="component" value="Unplaced"/>
</dbReference>
<dbReference type="InterPro" id="IPR050645">
    <property type="entry name" value="Histidine_acid_phosphatase"/>
</dbReference>
<dbReference type="SUPFAM" id="SSF53254">
    <property type="entry name" value="Phosphoglycerate mutase-like"/>
    <property type="match status" value="1"/>
</dbReference>
<evidence type="ECO:0000256" key="1">
    <source>
        <dbReference type="ARBA" id="ARBA00005375"/>
    </source>
</evidence>
<dbReference type="InterPro" id="IPR000560">
    <property type="entry name" value="His_Pase_clade-2"/>
</dbReference>
<dbReference type="InterPro" id="IPR029033">
    <property type="entry name" value="His_PPase_superfam"/>
</dbReference>
<comment type="similarity">
    <text evidence="1">Belongs to the histidine acid phosphatase family.</text>
</comment>
<organism evidence="2 3">
    <name type="scientific">Saccoglossus kowalevskii</name>
    <name type="common">Acorn worm</name>
    <dbReference type="NCBI Taxonomy" id="10224"/>
    <lineage>
        <taxon>Eukaryota</taxon>
        <taxon>Metazoa</taxon>
        <taxon>Hemichordata</taxon>
        <taxon>Enteropneusta</taxon>
        <taxon>Harrimaniidae</taxon>
        <taxon>Saccoglossus</taxon>
    </lineage>
</organism>
<accession>A0ABM0M1I9</accession>
<dbReference type="PANTHER" id="PTHR11567:SF202">
    <property type="entry name" value="LYSOPHOSPHATIDIC ACID PHOSPHATASE TYPE 6"/>
    <property type="match status" value="1"/>
</dbReference>
<dbReference type="Gene3D" id="3.40.50.1240">
    <property type="entry name" value="Phosphoglycerate mutase-like"/>
    <property type="match status" value="1"/>
</dbReference>
<name>A0ABM0M1I9_SACKO</name>
<proteinExistence type="inferred from homology"/>
<dbReference type="PANTHER" id="PTHR11567">
    <property type="entry name" value="ACID PHOSPHATASE-RELATED"/>
    <property type="match status" value="1"/>
</dbReference>
<keyword evidence="2" id="KW-1185">Reference proteome</keyword>
<evidence type="ECO:0000313" key="2">
    <source>
        <dbReference type="Proteomes" id="UP000694865"/>
    </source>
</evidence>
<dbReference type="Pfam" id="PF00328">
    <property type="entry name" value="His_Phos_2"/>
    <property type="match status" value="1"/>
</dbReference>
<dbReference type="GeneID" id="102805373"/>
<dbReference type="CDD" id="cd07061">
    <property type="entry name" value="HP_HAP_like"/>
    <property type="match status" value="1"/>
</dbReference>
<gene>
    <name evidence="3" type="primary">LOC102805373</name>
</gene>
<evidence type="ECO:0000313" key="3">
    <source>
        <dbReference type="RefSeq" id="XP_006813880.1"/>
    </source>
</evidence>
<sequence length="437" mass="49513">MSTYFRKLCFVGTGVCAACFTWSAHFVNSTKAISDDGSIGIEVDDARFQIDHITKRGLQLKMVQVFFRHGARTPLNLLANPTKIPELEQVWDRNVLFSGGEGLLADYVVKDLGGGPAPEKYFDAINKTVLFKGGTHAGQLTTKGKHQMHHLGEVYKKYYIDKLRFLDPQYEPEHIYIRSSNLNRTIESAACVLAGMFGNEINKKGSVPIFVATAMDDIMYPNFNSCGRLSALTKNMCDENITPEMRVNIQRIQKIFGISKCNREDLFKISDVISCQKAHGIPIMDMLNQLPDFVEECAVNWMKDSVSQPGKHRLELLQMSGGRIVQMLRDNMKQLIQSNNIEIFRIYSCHDGTLMALLIGLNIFDDIWPPYAADLTFELYEDEKGFHYVRTLYLGKEKCVLKSKEAIIPLEEFIKLTSEISISKDKYLALCDDITTL</sequence>